<sequence length="296" mass="32926">MQTEIVRHQKRSFTSTPHQRLKRRVCNAGQRDTRLMANGESGLSLADGFIAFELDLMGAVLDQLIPILDKMEGEPLTRAAAQLLPDAQGVYLLIHQGQVHYVGKTDAEAGLRTRLTRHVAKFEQRDNIVPADVQFKAAQILVLTAMDIESKLINHYRTDWNGSGFGSNDPGRQRETTAKPPQGFDARFPINIDLPLDFLVAGPTTVHDLLMQLKLGLPYTLRYELEPGAKGSHSFRSRPHPDMPGVPLTVPVGPITARQAMQLVLGALPHGWQATYFASHLILYKENRAYTHGMPI</sequence>
<dbReference type="EMBL" id="JAQBIE010000025">
    <property type="protein sequence ID" value="MDB6179081.1"/>
    <property type="molecule type" value="Genomic_DNA"/>
</dbReference>
<evidence type="ECO:0000256" key="1">
    <source>
        <dbReference type="SAM" id="MobiDB-lite"/>
    </source>
</evidence>
<proteinExistence type="predicted"/>
<dbReference type="Proteomes" id="UP001165641">
    <property type="component" value="Unassembled WGS sequence"/>
</dbReference>
<name>A0ABT4ZI94_9RHOB</name>
<dbReference type="Gene3D" id="3.40.1440.10">
    <property type="entry name" value="GIY-YIG endonuclease"/>
    <property type="match status" value="1"/>
</dbReference>
<evidence type="ECO:0000313" key="2">
    <source>
        <dbReference type="EMBL" id="MDB6179081.1"/>
    </source>
</evidence>
<evidence type="ECO:0000313" key="3">
    <source>
        <dbReference type="Proteomes" id="UP001165641"/>
    </source>
</evidence>
<dbReference type="CDD" id="cd00719">
    <property type="entry name" value="GIY-YIG_SF"/>
    <property type="match status" value="1"/>
</dbReference>
<dbReference type="InterPro" id="IPR035901">
    <property type="entry name" value="GIY-YIG_endonuc_sf"/>
</dbReference>
<accession>A0ABT4ZI94</accession>
<gene>
    <name evidence="2" type="ORF">PAF17_16435</name>
</gene>
<organism evidence="2 3">
    <name type="scientific">Paracoccus onchidii</name>
    <dbReference type="NCBI Taxonomy" id="3017813"/>
    <lineage>
        <taxon>Bacteria</taxon>
        <taxon>Pseudomonadati</taxon>
        <taxon>Pseudomonadota</taxon>
        <taxon>Alphaproteobacteria</taxon>
        <taxon>Rhodobacterales</taxon>
        <taxon>Paracoccaceae</taxon>
        <taxon>Paracoccus</taxon>
    </lineage>
</organism>
<reference evidence="2" key="1">
    <citation type="submission" date="2022-12" db="EMBL/GenBank/DDBJ databases">
        <title>Paracoccus onchidii sp. nov., isolated from a marine invertebrate from the South China Sea.</title>
        <authorList>
            <person name="Xu S."/>
            <person name="Liu Z."/>
            <person name="Xu Y."/>
        </authorList>
    </citation>
    <scope>NUCLEOTIDE SEQUENCE</scope>
    <source>
        <strain evidence="2">Z330</strain>
    </source>
</reference>
<protein>
    <submittedName>
        <fullName evidence="2">GIY-YIG nuclease family protein</fullName>
    </submittedName>
</protein>
<dbReference type="RefSeq" id="WP_271890184.1">
    <property type="nucleotide sequence ID" value="NZ_JAQBIE010000025.1"/>
</dbReference>
<comment type="caution">
    <text evidence="2">The sequence shown here is derived from an EMBL/GenBank/DDBJ whole genome shotgun (WGS) entry which is preliminary data.</text>
</comment>
<keyword evidence="3" id="KW-1185">Reference proteome</keyword>
<feature type="region of interest" description="Disordered" evidence="1">
    <location>
        <begin position="163"/>
        <end position="182"/>
    </location>
</feature>